<proteinExistence type="predicted"/>
<organism evidence="1 2">
    <name type="scientific">Dermacentor silvarum</name>
    <name type="common">Tick</name>
    <dbReference type="NCBI Taxonomy" id="543639"/>
    <lineage>
        <taxon>Eukaryota</taxon>
        <taxon>Metazoa</taxon>
        <taxon>Ecdysozoa</taxon>
        <taxon>Arthropoda</taxon>
        <taxon>Chelicerata</taxon>
        <taxon>Arachnida</taxon>
        <taxon>Acari</taxon>
        <taxon>Parasitiformes</taxon>
        <taxon>Ixodida</taxon>
        <taxon>Ixodoidea</taxon>
        <taxon>Ixodidae</taxon>
        <taxon>Rhipicephalinae</taxon>
        <taxon>Dermacentor</taxon>
    </lineage>
</organism>
<keyword evidence="2" id="KW-1185">Reference proteome</keyword>
<name>A0ACB8DM66_DERSI</name>
<sequence length="1087" mass="117112">MLFHFPSQMLNMDTMRIGSTVELSVEPTPVEPTPVTPPVDAEPPLRLERSPVVQVEPAKPLVHKKGALRSFFWGTGSVGKEHPPRHKRKKELIQELADLQRENERLQSECNHMRLIYSELKQERLIDLEKVSRAKAQERKLRSETEFMSSASQTDPCNNLFGEFKAVPRKNYAFIYNVFTVPTPEQLKRSLDKFQKSSPKIGFKVSSKSEVKNKSDQNDARDDEVKPEVHTDNKDGVAEKTPQEVVEMVTEEPAKNNDEPKAGAQIESPVDEESGGVFVRTDPPDVRSSDSASVHEPSAKQKLSMKFSSYETDRSGDFAVAEGGGGGLVLPAQTESPLEASLVELKEPELPAVELKELQSRPSNTTVKTNADDVPTVPPSQGWPQEESPAADDKNTTALDEAVLLSYCSSASKASVREDVSGAGSPREEAPAVSLSPSENKMSEKSSESSLLLKLRQAVSNMAASLEPDTSFPQPSSDKHDAAKSVREAPTGVEVNVETVPHAGQRYGPGMEPMTSRQFLPPNHAEAGVQRDPGRKEFEKRRRVSCGALKPPLQKAVVMNVTLCRHIESPAKPASGGSSRRGTSTPASAASTPRPWSASTPRHTVAGAQQSASTPIRQLVTASPQSASFGVGRTAMSTPLEKGCLSSDSGADSDCSADESSSEFHGSARNVANTALTNRTSGVSRGTASQASSARSAATTSATTATTTSKKKNFRKKRNSPRRAGSALPPLPSTSSSEESQRTPRRRRTGSSRAGASTRSTTYSGAPSTPSRTTRPPSSASPLSPVSVALSNIAETIADSDTSRPTTAFGPKDGASTKTSGWADSRATSTTAGAGSPLPSSKRRDFSRATTQSSLLSRPQRDLTSSEMSPSESETPTPTARRRFLAGNESEPSSVKCKRSIFETLSSAGYTHIDDHAIGSAGGHCENPPSGETRGRGQNVTADEGKTGRTQGTTPTDSRRDKGAKNKSAFVVQRADLYAPFPPKIMRTLLPSFIDVDPSVRPDKAPRYAPFDPGQHGDEKSSTSLFKDHWHRKVHKAPASPPKYARPPHWEGLQSCLLPSLYSFTDDSRVGDQVDRKMTRFDLGEVI</sequence>
<evidence type="ECO:0000313" key="1">
    <source>
        <dbReference type="EMBL" id="KAH7973548.1"/>
    </source>
</evidence>
<protein>
    <submittedName>
        <fullName evidence="1">Uncharacterized protein</fullName>
    </submittedName>
</protein>
<dbReference type="EMBL" id="CM023479">
    <property type="protein sequence ID" value="KAH7973548.1"/>
    <property type="molecule type" value="Genomic_DNA"/>
</dbReference>
<reference evidence="1" key="1">
    <citation type="submission" date="2020-05" db="EMBL/GenBank/DDBJ databases">
        <title>Large-scale comparative analyses of tick genomes elucidate their genetic diversity and vector capacities.</title>
        <authorList>
            <person name="Jia N."/>
            <person name="Wang J."/>
            <person name="Shi W."/>
            <person name="Du L."/>
            <person name="Sun Y."/>
            <person name="Zhan W."/>
            <person name="Jiang J."/>
            <person name="Wang Q."/>
            <person name="Zhang B."/>
            <person name="Ji P."/>
            <person name="Sakyi L.B."/>
            <person name="Cui X."/>
            <person name="Yuan T."/>
            <person name="Jiang B."/>
            <person name="Yang W."/>
            <person name="Lam T.T.-Y."/>
            <person name="Chang Q."/>
            <person name="Ding S."/>
            <person name="Wang X."/>
            <person name="Zhu J."/>
            <person name="Ruan X."/>
            <person name="Zhao L."/>
            <person name="Wei J."/>
            <person name="Que T."/>
            <person name="Du C."/>
            <person name="Cheng J."/>
            <person name="Dai P."/>
            <person name="Han X."/>
            <person name="Huang E."/>
            <person name="Gao Y."/>
            <person name="Liu J."/>
            <person name="Shao H."/>
            <person name="Ye R."/>
            <person name="Li L."/>
            <person name="Wei W."/>
            <person name="Wang X."/>
            <person name="Wang C."/>
            <person name="Yang T."/>
            <person name="Huo Q."/>
            <person name="Li W."/>
            <person name="Guo W."/>
            <person name="Chen H."/>
            <person name="Zhou L."/>
            <person name="Ni X."/>
            <person name="Tian J."/>
            <person name="Zhou Y."/>
            <person name="Sheng Y."/>
            <person name="Liu T."/>
            <person name="Pan Y."/>
            <person name="Xia L."/>
            <person name="Li J."/>
            <person name="Zhao F."/>
            <person name="Cao W."/>
        </authorList>
    </citation>
    <scope>NUCLEOTIDE SEQUENCE</scope>
    <source>
        <strain evidence="1">Dsil-2018</strain>
    </source>
</reference>
<gene>
    <name evidence="1" type="ORF">HPB49_002300</name>
</gene>
<accession>A0ACB8DM66</accession>
<comment type="caution">
    <text evidence="1">The sequence shown here is derived from an EMBL/GenBank/DDBJ whole genome shotgun (WGS) entry which is preliminary data.</text>
</comment>
<dbReference type="Proteomes" id="UP000821865">
    <property type="component" value="Chromosome 10"/>
</dbReference>
<evidence type="ECO:0000313" key="2">
    <source>
        <dbReference type="Proteomes" id="UP000821865"/>
    </source>
</evidence>